<reference evidence="1" key="2">
    <citation type="journal article" date="2015" name="Data Brief">
        <title>Shoot transcriptome of the giant reed, Arundo donax.</title>
        <authorList>
            <person name="Barrero R.A."/>
            <person name="Guerrero F.D."/>
            <person name="Moolhuijzen P."/>
            <person name="Goolsby J.A."/>
            <person name="Tidwell J."/>
            <person name="Bellgard S.E."/>
            <person name="Bellgard M.I."/>
        </authorList>
    </citation>
    <scope>NUCLEOTIDE SEQUENCE</scope>
    <source>
        <tissue evidence="1">Shoot tissue taken approximately 20 cm above the soil surface</tissue>
    </source>
</reference>
<protein>
    <submittedName>
        <fullName evidence="1">Uncharacterized protein</fullName>
    </submittedName>
</protein>
<dbReference type="EMBL" id="GBRH01242061">
    <property type="protein sequence ID" value="JAD55834.1"/>
    <property type="molecule type" value="Transcribed_RNA"/>
</dbReference>
<dbReference type="AlphaFoldDB" id="A0A0A9AVQ1"/>
<name>A0A0A9AVQ1_ARUDO</name>
<organism evidence="1">
    <name type="scientific">Arundo donax</name>
    <name type="common">Giant reed</name>
    <name type="synonym">Donax arundinaceus</name>
    <dbReference type="NCBI Taxonomy" id="35708"/>
    <lineage>
        <taxon>Eukaryota</taxon>
        <taxon>Viridiplantae</taxon>
        <taxon>Streptophyta</taxon>
        <taxon>Embryophyta</taxon>
        <taxon>Tracheophyta</taxon>
        <taxon>Spermatophyta</taxon>
        <taxon>Magnoliopsida</taxon>
        <taxon>Liliopsida</taxon>
        <taxon>Poales</taxon>
        <taxon>Poaceae</taxon>
        <taxon>PACMAD clade</taxon>
        <taxon>Arundinoideae</taxon>
        <taxon>Arundineae</taxon>
        <taxon>Arundo</taxon>
    </lineage>
</organism>
<accession>A0A0A9AVQ1</accession>
<reference evidence="1" key="1">
    <citation type="submission" date="2014-09" db="EMBL/GenBank/DDBJ databases">
        <authorList>
            <person name="Magalhaes I.L.F."/>
            <person name="Oliveira U."/>
            <person name="Santos F.R."/>
            <person name="Vidigal T.H.D.A."/>
            <person name="Brescovit A.D."/>
            <person name="Santos A.J."/>
        </authorList>
    </citation>
    <scope>NUCLEOTIDE SEQUENCE</scope>
    <source>
        <tissue evidence="1">Shoot tissue taken approximately 20 cm above the soil surface</tissue>
    </source>
</reference>
<proteinExistence type="predicted"/>
<sequence>MASAGQMPTAITLSGKMMCHLVNSTQMLGYSIQVCYMLGVIHLPCAQLRESSRI</sequence>
<evidence type="ECO:0000313" key="1">
    <source>
        <dbReference type="EMBL" id="JAD55834.1"/>
    </source>
</evidence>